<evidence type="ECO:0000313" key="1">
    <source>
        <dbReference type="EMBL" id="MBI3126728.1"/>
    </source>
</evidence>
<reference evidence="1" key="1">
    <citation type="submission" date="2020-07" db="EMBL/GenBank/DDBJ databases">
        <title>Huge and variable diversity of episymbiotic CPR bacteria and DPANN archaea in groundwater ecosystems.</title>
        <authorList>
            <person name="He C.Y."/>
            <person name="Keren R."/>
            <person name="Whittaker M."/>
            <person name="Farag I.F."/>
            <person name="Doudna J."/>
            <person name="Cate J.H.D."/>
            <person name="Banfield J.F."/>
        </authorList>
    </citation>
    <scope>NUCLEOTIDE SEQUENCE</scope>
    <source>
        <strain evidence="1">NC_groundwater_763_Ag_S-0.2um_68_21</strain>
    </source>
</reference>
<sequence length="119" mass="14020">MRRCPFCGRYATAEEMWEPAPRRCGCGAWLLAGGPPGVMAPDARARWEEGARVRRFQREADRVCALILRHDVPYADIVLARAELRETCARVFPDRLDLYDMIYESRFDRLWRQFREPEE</sequence>
<gene>
    <name evidence="1" type="ORF">HYZ11_03895</name>
</gene>
<comment type="caution">
    <text evidence="1">The sequence shown here is derived from an EMBL/GenBank/DDBJ whole genome shotgun (WGS) entry which is preliminary data.</text>
</comment>
<dbReference type="AlphaFoldDB" id="A0A932HXA7"/>
<protein>
    <submittedName>
        <fullName evidence="1">Uncharacterized protein</fullName>
    </submittedName>
</protein>
<organism evidence="1 2">
    <name type="scientific">Tectimicrobiota bacterium</name>
    <dbReference type="NCBI Taxonomy" id="2528274"/>
    <lineage>
        <taxon>Bacteria</taxon>
        <taxon>Pseudomonadati</taxon>
        <taxon>Nitrospinota/Tectimicrobiota group</taxon>
        <taxon>Candidatus Tectimicrobiota</taxon>
    </lineage>
</organism>
<accession>A0A932HXA7</accession>
<dbReference type="EMBL" id="JACPUR010000010">
    <property type="protein sequence ID" value="MBI3126728.1"/>
    <property type="molecule type" value="Genomic_DNA"/>
</dbReference>
<name>A0A932HXA7_UNCTE</name>
<proteinExistence type="predicted"/>
<evidence type="ECO:0000313" key="2">
    <source>
        <dbReference type="Proteomes" id="UP000782312"/>
    </source>
</evidence>
<dbReference type="Proteomes" id="UP000782312">
    <property type="component" value="Unassembled WGS sequence"/>
</dbReference>